<dbReference type="EMBL" id="JAGIKX010000016">
    <property type="protein sequence ID" value="MBP2257899.1"/>
    <property type="molecule type" value="Genomic_DNA"/>
</dbReference>
<protein>
    <submittedName>
        <fullName evidence="2">Lysyl-tRNA synthetase class I</fullName>
    </submittedName>
</protein>
<reference evidence="2 3" key="1">
    <citation type="submission" date="2021-03" db="EMBL/GenBank/DDBJ databases">
        <title>Genomic Encyclopedia of Type Strains, Phase IV (KMG-IV): sequencing the most valuable type-strain genomes for metagenomic binning, comparative biology and taxonomic classification.</title>
        <authorList>
            <person name="Goeker M."/>
        </authorList>
    </citation>
    <scope>NUCLEOTIDE SEQUENCE [LARGE SCALE GENOMIC DNA]</scope>
    <source>
        <strain evidence="2 3">DSM 25790</strain>
    </source>
</reference>
<keyword evidence="3" id="KW-1185">Reference proteome</keyword>
<dbReference type="RefSeq" id="WP_156947692.1">
    <property type="nucleotide sequence ID" value="NZ_JAGIKX010000016.1"/>
</dbReference>
<evidence type="ECO:0000256" key="1">
    <source>
        <dbReference type="SAM" id="Coils"/>
    </source>
</evidence>
<keyword evidence="1" id="KW-0175">Coiled coil</keyword>
<accession>A0ABS4SAJ0</accession>
<evidence type="ECO:0000313" key="2">
    <source>
        <dbReference type="EMBL" id="MBP2257899.1"/>
    </source>
</evidence>
<dbReference type="Proteomes" id="UP001519294">
    <property type="component" value="Unassembled WGS sequence"/>
</dbReference>
<name>A0ABS4SAJ0_9BACI</name>
<feature type="coiled-coil region" evidence="1">
    <location>
        <begin position="3"/>
        <end position="30"/>
    </location>
</feature>
<organism evidence="2 3">
    <name type="scientific">Virgibacillus alimentarius</name>
    <dbReference type="NCBI Taxonomy" id="698769"/>
    <lineage>
        <taxon>Bacteria</taxon>
        <taxon>Bacillati</taxon>
        <taxon>Bacillota</taxon>
        <taxon>Bacilli</taxon>
        <taxon>Bacillales</taxon>
        <taxon>Bacillaceae</taxon>
        <taxon>Virgibacillus</taxon>
    </lineage>
</organism>
<gene>
    <name evidence="2" type="ORF">J2Z81_001869</name>
</gene>
<comment type="caution">
    <text evidence="2">The sequence shown here is derived from an EMBL/GenBank/DDBJ whole genome shotgun (WGS) entry which is preliminary data.</text>
</comment>
<sequence>MEVQQIEEEIELALKHISRLENRLKNIQKNCNHQFKYHPNFNKCKKCHKVEVFYY</sequence>
<evidence type="ECO:0000313" key="3">
    <source>
        <dbReference type="Proteomes" id="UP001519294"/>
    </source>
</evidence>
<proteinExistence type="predicted"/>